<evidence type="ECO:0000313" key="4">
    <source>
        <dbReference type="Proteomes" id="UP000598820"/>
    </source>
</evidence>
<proteinExistence type="predicted"/>
<dbReference type="EMBL" id="JACWZY010000028">
    <property type="protein sequence ID" value="MBD2704170.1"/>
    <property type="molecule type" value="Genomic_DNA"/>
</dbReference>
<sequence>MIKHFTFVALPLLLPGLLLAQGNYVANTANNTTRGTNNTLVGPNAAPSVTSDRNTIVGYNAGSALTLGKDNSFFGAGAGQNNTIGGYNVFLGKESGYNTTSASYNTFIGMRAGYRNTTGGSNVITGAYAGYNNTEGDDNVFSGNSAGYNNTTGSYNVSSGPFAGYSSTTGDNNVFLGNRAGFTNTTASNNVFIGYQAGYTNTTGTANLFLGSYAGVSSNGSYNLFMGNSSGQQTTSGAGNTFIGNGSGYGNTTGLNNTYIGNGAGFTGNGAGQSNTFIGQNAGVSSGAVVNNATAIGVGAQVSADYAIVLGAPNPLWKVGIGNTAPGNKLEITHGTNGQSGLRFTNLKSTNSATATNATKVLSVNENGDVILVSTNGSTREGVSEFLWQRNGSFLQSTQNDAVIIGEGVSKTPSDYNLFVSKGILTEKVKVAVRNTSDWSDKVFDEGYSLKGLAEVEKYIQDNKHLPGVPSAKEVVEKGVDVAKMDAKLLEKIEELTLYSIGQEKKASKQEAIIQQQQARIDQLELQHKKEIDELKALVKQLLEKK</sequence>
<dbReference type="AlphaFoldDB" id="A0A926Y1E4"/>
<gene>
    <name evidence="3" type="ORF">IC229_26235</name>
</gene>
<evidence type="ECO:0000256" key="2">
    <source>
        <dbReference type="SAM" id="SignalP"/>
    </source>
</evidence>
<evidence type="ECO:0000313" key="3">
    <source>
        <dbReference type="EMBL" id="MBD2704170.1"/>
    </source>
</evidence>
<feature type="chain" id="PRO_5037908973" description="TMF family protein" evidence="2">
    <location>
        <begin position="21"/>
        <end position="546"/>
    </location>
</feature>
<dbReference type="SUPFAM" id="SSF51161">
    <property type="entry name" value="Trimeric LpxA-like enzymes"/>
    <property type="match status" value="1"/>
</dbReference>
<organism evidence="3 4">
    <name type="scientific">Spirosoma profusum</name>
    <dbReference type="NCBI Taxonomy" id="2771354"/>
    <lineage>
        <taxon>Bacteria</taxon>
        <taxon>Pseudomonadati</taxon>
        <taxon>Bacteroidota</taxon>
        <taxon>Cytophagia</taxon>
        <taxon>Cytophagales</taxon>
        <taxon>Cytophagaceae</taxon>
        <taxon>Spirosoma</taxon>
    </lineage>
</organism>
<comment type="caution">
    <text evidence="3">The sequence shown here is derived from an EMBL/GenBank/DDBJ whole genome shotgun (WGS) entry which is preliminary data.</text>
</comment>
<keyword evidence="2" id="KW-0732">Signal</keyword>
<accession>A0A926Y1E4</accession>
<evidence type="ECO:0000256" key="1">
    <source>
        <dbReference type="SAM" id="Coils"/>
    </source>
</evidence>
<dbReference type="RefSeq" id="WP_190890519.1">
    <property type="nucleotide sequence ID" value="NZ_JACWZY010000028.1"/>
</dbReference>
<dbReference type="InterPro" id="IPR011004">
    <property type="entry name" value="Trimer_LpxA-like_sf"/>
</dbReference>
<feature type="coiled-coil region" evidence="1">
    <location>
        <begin position="507"/>
        <end position="545"/>
    </location>
</feature>
<protein>
    <recommendedName>
        <fullName evidence="5">TMF family protein</fullName>
    </recommendedName>
</protein>
<keyword evidence="1" id="KW-0175">Coiled coil</keyword>
<evidence type="ECO:0008006" key="5">
    <source>
        <dbReference type="Google" id="ProtNLM"/>
    </source>
</evidence>
<reference evidence="3" key="1">
    <citation type="submission" date="2020-09" db="EMBL/GenBank/DDBJ databases">
        <authorList>
            <person name="Kim M.K."/>
        </authorList>
    </citation>
    <scope>NUCLEOTIDE SEQUENCE</scope>
    <source>
        <strain evidence="3">BT702</strain>
    </source>
</reference>
<keyword evidence="4" id="KW-1185">Reference proteome</keyword>
<feature type="signal peptide" evidence="2">
    <location>
        <begin position="1"/>
        <end position="20"/>
    </location>
</feature>
<dbReference type="Proteomes" id="UP000598820">
    <property type="component" value="Unassembled WGS sequence"/>
</dbReference>
<name>A0A926Y1E4_9BACT</name>